<proteinExistence type="predicted"/>
<accession>A0A4Y8IFK4</accession>
<sequence length="60" mass="6932">MAKNIKHDYNEYYESMLAKKEDLHKIKAADFLSYYSDLIIKYSDSLETKVGGNYGSTSNE</sequence>
<name>A0A4Y8IFK4_9BACI</name>
<dbReference type="RefSeq" id="WP_134341459.1">
    <property type="nucleotide sequence ID" value="NZ_SOPW01000024.1"/>
</dbReference>
<organism evidence="1 2">
    <name type="scientific">Filobacillus milosensis</name>
    <dbReference type="NCBI Taxonomy" id="94137"/>
    <lineage>
        <taxon>Bacteria</taxon>
        <taxon>Bacillati</taxon>
        <taxon>Bacillota</taxon>
        <taxon>Bacilli</taxon>
        <taxon>Bacillales</taxon>
        <taxon>Bacillaceae</taxon>
        <taxon>Filobacillus</taxon>
    </lineage>
</organism>
<dbReference type="AlphaFoldDB" id="A0A4Y8IFK4"/>
<reference evidence="1 2" key="1">
    <citation type="submission" date="2019-03" db="EMBL/GenBank/DDBJ databases">
        <authorList>
            <person name="He R.-H."/>
        </authorList>
    </citation>
    <scope>NUCLEOTIDE SEQUENCE [LARGE SCALE GENOMIC DNA]</scope>
    <source>
        <strain evidence="2">SH 714</strain>
    </source>
</reference>
<evidence type="ECO:0000313" key="2">
    <source>
        <dbReference type="Proteomes" id="UP000297975"/>
    </source>
</evidence>
<dbReference type="EMBL" id="SOPW01000024">
    <property type="protein sequence ID" value="TFB13591.1"/>
    <property type="molecule type" value="Genomic_DNA"/>
</dbReference>
<dbReference type="OrthoDB" id="2914312at2"/>
<comment type="caution">
    <text evidence="1">The sequence shown here is derived from an EMBL/GenBank/DDBJ whole genome shotgun (WGS) entry which is preliminary data.</text>
</comment>
<protein>
    <submittedName>
        <fullName evidence="1">Uncharacterized protein</fullName>
    </submittedName>
</protein>
<dbReference type="Proteomes" id="UP000297975">
    <property type="component" value="Unassembled WGS sequence"/>
</dbReference>
<evidence type="ECO:0000313" key="1">
    <source>
        <dbReference type="EMBL" id="TFB13591.1"/>
    </source>
</evidence>
<gene>
    <name evidence="1" type="ORF">E3U55_15845</name>
</gene>
<keyword evidence="2" id="KW-1185">Reference proteome</keyword>